<keyword evidence="3" id="KW-1185">Reference proteome</keyword>
<comment type="caution">
    <text evidence="2">The sequence shown here is derived from an EMBL/GenBank/DDBJ whole genome shotgun (WGS) entry which is preliminary data.</text>
</comment>
<feature type="region of interest" description="Disordered" evidence="1">
    <location>
        <begin position="1"/>
        <end position="25"/>
    </location>
</feature>
<protein>
    <submittedName>
        <fullName evidence="2">Uncharacterized protein</fullName>
    </submittedName>
</protein>
<dbReference type="EMBL" id="JBGMDY010000008">
    <property type="protein sequence ID" value="KAL2324739.1"/>
    <property type="molecule type" value="Genomic_DNA"/>
</dbReference>
<accession>A0ABD1LMJ3</accession>
<proteinExistence type="predicted"/>
<dbReference type="Proteomes" id="UP001603857">
    <property type="component" value="Unassembled WGS sequence"/>
</dbReference>
<gene>
    <name evidence="2" type="ORF">Fmac_023797</name>
</gene>
<evidence type="ECO:0000313" key="2">
    <source>
        <dbReference type="EMBL" id="KAL2324739.1"/>
    </source>
</evidence>
<feature type="compositionally biased region" description="Low complexity" evidence="1">
    <location>
        <begin position="90"/>
        <end position="102"/>
    </location>
</feature>
<evidence type="ECO:0000313" key="3">
    <source>
        <dbReference type="Proteomes" id="UP001603857"/>
    </source>
</evidence>
<evidence type="ECO:0000256" key="1">
    <source>
        <dbReference type="SAM" id="MobiDB-lite"/>
    </source>
</evidence>
<feature type="region of interest" description="Disordered" evidence="1">
    <location>
        <begin position="90"/>
        <end position="115"/>
    </location>
</feature>
<feature type="compositionally biased region" description="Basic and acidic residues" evidence="1">
    <location>
        <begin position="1"/>
        <end position="24"/>
    </location>
</feature>
<organism evidence="2 3">
    <name type="scientific">Flemingia macrophylla</name>
    <dbReference type="NCBI Taxonomy" id="520843"/>
    <lineage>
        <taxon>Eukaryota</taxon>
        <taxon>Viridiplantae</taxon>
        <taxon>Streptophyta</taxon>
        <taxon>Embryophyta</taxon>
        <taxon>Tracheophyta</taxon>
        <taxon>Spermatophyta</taxon>
        <taxon>Magnoliopsida</taxon>
        <taxon>eudicotyledons</taxon>
        <taxon>Gunneridae</taxon>
        <taxon>Pentapetalae</taxon>
        <taxon>rosids</taxon>
        <taxon>fabids</taxon>
        <taxon>Fabales</taxon>
        <taxon>Fabaceae</taxon>
        <taxon>Papilionoideae</taxon>
        <taxon>50 kb inversion clade</taxon>
        <taxon>NPAAA clade</taxon>
        <taxon>indigoferoid/millettioid clade</taxon>
        <taxon>Phaseoleae</taxon>
        <taxon>Flemingia</taxon>
    </lineage>
</organism>
<sequence length="181" mass="20326">MEEETRRRREGLKMEEETRKERNASDMSMNALSSYLIIEDCPTLQYLELHRCTDSVLRDIATCRNLQIFKLVGHVVIFFLLSLNCRASSSSSSSRAQSPLASTLPQSPEPTPVQSPRASTLLNLLIFFIATELAVCGGRERLSSTVLEVTRAAHEEVDWLEGMIVKELQNEPARQTTLLGT</sequence>
<dbReference type="AlphaFoldDB" id="A0ABD1LMJ3"/>
<name>A0ABD1LMJ3_9FABA</name>
<reference evidence="2 3" key="1">
    <citation type="submission" date="2024-08" db="EMBL/GenBank/DDBJ databases">
        <title>Insights into the chromosomal genome structure of Flemingia macrophylla.</title>
        <authorList>
            <person name="Ding Y."/>
            <person name="Zhao Y."/>
            <person name="Bi W."/>
            <person name="Wu M."/>
            <person name="Zhao G."/>
            <person name="Gong Y."/>
            <person name="Li W."/>
            <person name="Zhang P."/>
        </authorList>
    </citation>
    <scope>NUCLEOTIDE SEQUENCE [LARGE SCALE GENOMIC DNA]</scope>
    <source>
        <strain evidence="2">DYQJB</strain>
        <tissue evidence="2">Leaf</tissue>
    </source>
</reference>